<name>A0A4U6QNK6_9ACTN</name>
<feature type="transmembrane region" description="Helical" evidence="1">
    <location>
        <begin position="53"/>
        <end position="70"/>
    </location>
</feature>
<keyword evidence="1" id="KW-1133">Transmembrane helix</keyword>
<feature type="transmembrane region" description="Helical" evidence="1">
    <location>
        <begin position="30"/>
        <end position="48"/>
    </location>
</feature>
<comment type="caution">
    <text evidence="2">The sequence shown here is derived from an EMBL/GenBank/DDBJ whole genome shotgun (WGS) entry which is preliminary data.</text>
</comment>
<dbReference type="OrthoDB" id="4773077at2"/>
<dbReference type="Pfam" id="PF14017">
    <property type="entry name" value="DUF4233"/>
    <property type="match status" value="1"/>
</dbReference>
<keyword evidence="1" id="KW-0812">Transmembrane</keyword>
<dbReference type="InterPro" id="IPR025327">
    <property type="entry name" value="DUF4233"/>
</dbReference>
<protein>
    <submittedName>
        <fullName evidence="2">DUF4233 domain-containing protein</fullName>
    </submittedName>
</protein>
<evidence type="ECO:0000256" key="1">
    <source>
        <dbReference type="SAM" id="Phobius"/>
    </source>
</evidence>
<keyword evidence="3" id="KW-1185">Reference proteome</keyword>
<accession>A0A4U6QNK6</accession>
<organism evidence="2 3">
    <name type="scientific">Nakamurella flava</name>
    <dbReference type="NCBI Taxonomy" id="2576308"/>
    <lineage>
        <taxon>Bacteria</taxon>
        <taxon>Bacillati</taxon>
        <taxon>Actinomycetota</taxon>
        <taxon>Actinomycetes</taxon>
        <taxon>Nakamurellales</taxon>
        <taxon>Nakamurellaceae</taxon>
        <taxon>Nakamurella</taxon>
    </lineage>
</organism>
<evidence type="ECO:0000313" key="3">
    <source>
        <dbReference type="Proteomes" id="UP000306985"/>
    </source>
</evidence>
<dbReference type="Proteomes" id="UP000306985">
    <property type="component" value="Unassembled WGS sequence"/>
</dbReference>
<feature type="transmembrane region" description="Helical" evidence="1">
    <location>
        <begin position="76"/>
        <end position="93"/>
    </location>
</feature>
<dbReference type="EMBL" id="SZZH01000001">
    <property type="protein sequence ID" value="TKV62233.1"/>
    <property type="molecule type" value="Genomic_DNA"/>
</dbReference>
<proteinExistence type="predicted"/>
<keyword evidence="1" id="KW-0472">Membrane</keyword>
<gene>
    <name evidence="2" type="ORF">FDO65_07465</name>
</gene>
<dbReference type="AlphaFoldDB" id="A0A4U6QNK6"/>
<evidence type="ECO:0000313" key="2">
    <source>
        <dbReference type="EMBL" id="TKV62233.1"/>
    </source>
</evidence>
<sequence>MSATLVLEALTILLALPVAAKTSGGVGPVGVTVILLLAVLHIAGCVYVKRPWALAAVLALQVFVVAGWFINSSLGVMGVVFGAVWGTIAWFRYEYRRRLAAGTLPSQNRPAD</sequence>
<reference evidence="2 3" key="1">
    <citation type="submission" date="2019-05" db="EMBL/GenBank/DDBJ databases">
        <title>Nakamurella sp. N5BH11, whole genome shotgun sequence.</title>
        <authorList>
            <person name="Tuo L."/>
        </authorList>
    </citation>
    <scope>NUCLEOTIDE SEQUENCE [LARGE SCALE GENOMIC DNA]</scope>
    <source>
        <strain evidence="2 3">N5BH11</strain>
    </source>
</reference>